<reference evidence="1 2" key="1">
    <citation type="submission" date="2019-06" db="EMBL/GenBank/DDBJ databases">
        <title>A chromosomal-level reference genome of Carpinus fangiana (Coryloideae, Betulaceae).</title>
        <authorList>
            <person name="Yang X."/>
            <person name="Wang Z."/>
            <person name="Zhang L."/>
            <person name="Hao G."/>
            <person name="Liu J."/>
            <person name="Yang Y."/>
        </authorList>
    </citation>
    <scope>NUCLEOTIDE SEQUENCE [LARGE SCALE GENOMIC DNA]</scope>
    <source>
        <strain evidence="1">Cfa_2016G</strain>
        <tissue evidence="1">Leaf</tissue>
    </source>
</reference>
<name>A0A5N6RB18_9ROSI</name>
<dbReference type="OrthoDB" id="745459at2759"/>
<dbReference type="AlphaFoldDB" id="A0A5N6RB18"/>
<gene>
    <name evidence="1" type="ORF">FH972_013739</name>
</gene>
<dbReference type="PANTHER" id="PTHR33696">
    <property type="entry name" value="T22J18.15-RELATED"/>
    <property type="match status" value="1"/>
</dbReference>
<keyword evidence="2" id="KW-1185">Reference proteome</keyword>
<dbReference type="PANTHER" id="PTHR33696:SF3">
    <property type="entry name" value="FLZ-TYPE DOMAIN-CONTAINING PROTEIN"/>
    <property type="match status" value="1"/>
</dbReference>
<proteinExistence type="predicted"/>
<dbReference type="Proteomes" id="UP000327013">
    <property type="component" value="Chromosome 5"/>
</dbReference>
<organism evidence="1 2">
    <name type="scientific">Carpinus fangiana</name>
    <dbReference type="NCBI Taxonomy" id="176857"/>
    <lineage>
        <taxon>Eukaryota</taxon>
        <taxon>Viridiplantae</taxon>
        <taxon>Streptophyta</taxon>
        <taxon>Embryophyta</taxon>
        <taxon>Tracheophyta</taxon>
        <taxon>Spermatophyta</taxon>
        <taxon>Magnoliopsida</taxon>
        <taxon>eudicotyledons</taxon>
        <taxon>Gunneridae</taxon>
        <taxon>Pentapetalae</taxon>
        <taxon>rosids</taxon>
        <taxon>fabids</taxon>
        <taxon>Fagales</taxon>
        <taxon>Betulaceae</taxon>
        <taxon>Carpinus</taxon>
    </lineage>
</organism>
<dbReference type="EMBL" id="CM017325">
    <property type="protein sequence ID" value="KAE8057017.1"/>
    <property type="molecule type" value="Genomic_DNA"/>
</dbReference>
<evidence type="ECO:0000313" key="1">
    <source>
        <dbReference type="EMBL" id="KAE8057017.1"/>
    </source>
</evidence>
<sequence>MSHSGSSRGLSRVTTIPFSWENKPGVSKVTYEDHQNHPNTEGDDFVLKLPLPPCPIEKAAKLSALDLQIPLPPCPFQPPLRSSSLKGLRKHEDPFLAAYKECTKTKSTAKGKGQSFRNHVRSIFRKNLLVFSCKRSCSVRDDDLVRVSQLPYDRDEDYGEREN</sequence>
<protein>
    <submittedName>
        <fullName evidence="1">Uncharacterized protein</fullName>
    </submittedName>
</protein>
<evidence type="ECO:0000313" key="2">
    <source>
        <dbReference type="Proteomes" id="UP000327013"/>
    </source>
</evidence>
<accession>A0A5N6RB18</accession>